<evidence type="ECO:0000313" key="13">
    <source>
        <dbReference type="Proteomes" id="UP000005536"/>
    </source>
</evidence>
<evidence type="ECO:0000256" key="6">
    <source>
        <dbReference type="ARBA" id="ARBA00023125"/>
    </source>
</evidence>
<evidence type="ECO:0000256" key="9">
    <source>
        <dbReference type="ARBA" id="ARBA00034808"/>
    </source>
</evidence>
<dbReference type="AlphaFoldDB" id="D4DLX1"/>
<evidence type="ECO:0000259" key="11">
    <source>
        <dbReference type="PROSITE" id="PS51194"/>
    </source>
</evidence>
<keyword evidence="6" id="KW-0238">DNA-binding</keyword>
<dbReference type="EMBL" id="ADBF01000002">
    <property type="protein sequence ID" value="EFE51074.1"/>
    <property type="molecule type" value="Genomic_DNA"/>
</dbReference>
<reference evidence="12 13" key="1">
    <citation type="submission" date="2010-02" db="EMBL/GenBank/DDBJ databases">
        <authorList>
            <person name="Weinstock G."/>
            <person name="Sodergren E."/>
            <person name="Clifton S."/>
            <person name="Fulton L."/>
            <person name="Fulton B."/>
            <person name="Courtney L."/>
            <person name="Fronick C."/>
            <person name="Harrison M."/>
            <person name="Strong C."/>
            <person name="Farmer C."/>
            <person name="Delahaunty K."/>
            <person name="Markovic C."/>
            <person name="Hall O."/>
            <person name="Minx P."/>
            <person name="Tomlinson C."/>
            <person name="Mitreva M."/>
            <person name="Nelson J."/>
            <person name="Hou S."/>
            <person name="Wollam A."/>
            <person name="Pepin K.H."/>
            <person name="Johnson M."/>
            <person name="Bhonagiri V."/>
            <person name="Zhang X."/>
            <person name="Suruliraj S."/>
            <person name="Warren W."/>
            <person name="Chinwalla A."/>
            <person name="Mardis E.R."/>
            <person name="Wilson R.K."/>
        </authorList>
    </citation>
    <scope>NUCLEOTIDE SEQUENCE [LARGE SCALE GENOMIC DNA]</scope>
    <source>
        <strain evidence="12 13">ATCC 29315</strain>
    </source>
</reference>
<comment type="caution">
    <text evidence="12">The sequence shown here is derived from an EMBL/GenBank/DDBJ whole genome shotgun (WGS) entry which is preliminary data.</text>
</comment>
<accession>D4DLX1</accession>
<dbReference type="GO" id="GO:0006310">
    <property type="term" value="P:DNA recombination"/>
    <property type="evidence" value="ECO:0007669"/>
    <property type="project" value="InterPro"/>
</dbReference>
<evidence type="ECO:0000256" key="4">
    <source>
        <dbReference type="ARBA" id="ARBA00022806"/>
    </source>
</evidence>
<keyword evidence="4 12" id="KW-0347">Helicase</keyword>
<dbReference type="Pfam" id="PF00270">
    <property type="entry name" value="DEAD"/>
    <property type="match status" value="1"/>
</dbReference>
<dbReference type="GO" id="GO:0043590">
    <property type="term" value="C:bacterial nucleoid"/>
    <property type="evidence" value="ECO:0007669"/>
    <property type="project" value="TreeGrafter"/>
</dbReference>
<dbReference type="EC" id="5.6.2.4" evidence="9"/>
<dbReference type="GO" id="GO:0016787">
    <property type="term" value="F:hydrolase activity"/>
    <property type="evidence" value="ECO:0007669"/>
    <property type="project" value="UniProtKB-KW"/>
</dbReference>
<evidence type="ECO:0000313" key="12">
    <source>
        <dbReference type="EMBL" id="EFE51074.1"/>
    </source>
</evidence>
<dbReference type="InterPro" id="IPR027417">
    <property type="entry name" value="P-loop_NTPase"/>
</dbReference>
<dbReference type="SMART" id="SM00487">
    <property type="entry name" value="DEXDc"/>
    <property type="match status" value="1"/>
</dbReference>
<protein>
    <recommendedName>
        <fullName evidence="9">DNA 3'-5' helicase</fullName>
        <ecNumber evidence="9">5.6.2.4</ecNumber>
    </recommendedName>
</protein>
<dbReference type="GO" id="GO:0009378">
    <property type="term" value="F:four-way junction helicase activity"/>
    <property type="evidence" value="ECO:0007669"/>
    <property type="project" value="TreeGrafter"/>
</dbReference>
<dbReference type="Gene3D" id="3.40.50.300">
    <property type="entry name" value="P-loop containing nucleotide triphosphate hydrolases"/>
    <property type="match status" value="2"/>
</dbReference>
<evidence type="ECO:0000256" key="2">
    <source>
        <dbReference type="ARBA" id="ARBA00022741"/>
    </source>
</evidence>
<evidence type="ECO:0000256" key="1">
    <source>
        <dbReference type="ARBA" id="ARBA00005446"/>
    </source>
</evidence>
<dbReference type="PANTHER" id="PTHR13710:SF105">
    <property type="entry name" value="ATP-DEPENDENT DNA HELICASE Q1"/>
    <property type="match status" value="1"/>
</dbReference>
<dbReference type="PANTHER" id="PTHR13710">
    <property type="entry name" value="DNA HELICASE RECQ FAMILY MEMBER"/>
    <property type="match status" value="1"/>
</dbReference>
<keyword evidence="3 12" id="KW-0378">Hydrolase</keyword>
<gene>
    <name evidence="12" type="ORF">NEIELOOT_00030</name>
</gene>
<evidence type="ECO:0000256" key="7">
    <source>
        <dbReference type="ARBA" id="ARBA00023235"/>
    </source>
</evidence>
<dbReference type="PROSITE" id="PS51194">
    <property type="entry name" value="HELICASE_CTER"/>
    <property type="match status" value="1"/>
</dbReference>
<comment type="similarity">
    <text evidence="1">Belongs to the helicase family. RecQ subfamily.</text>
</comment>
<comment type="catalytic activity">
    <reaction evidence="8">
        <text>Couples ATP hydrolysis with the unwinding of duplex DNA by translocating in the 3'-5' direction.</text>
        <dbReference type="EC" id="5.6.2.4"/>
    </reaction>
</comment>
<dbReference type="GO" id="GO:0003677">
    <property type="term" value="F:DNA binding"/>
    <property type="evidence" value="ECO:0007669"/>
    <property type="project" value="UniProtKB-KW"/>
</dbReference>
<keyword evidence="5" id="KW-0067">ATP-binding</keyword>
<dbReference type="NCBIfam" id="TIGR00614">
    <property type="entry name" value="recQ_fam"/>
    <property type="match status" value="1"/>
</dbReference>
<dbReference type="PROSITE" id="PS51192">
    <property type="entry name" value="HELICASE_ATP_BIND_1"/>
    <property type="match status" value="1"/>
</dbReference>
<dbReference type="FunFam" id="3.40.50.300:FF:000156">
    <property type="entry name" value="ATP-dependent DNA helicase recQ"/>
    <property type="match status" value="1"/>
</dbReference>
<evidence type="ECO:0000256" key="3">
    <source>
        <dbReference type="ARBA" id="ARBA00022801"/>
    </source>
</evidence>
<dbReference type="SMART" id="SM00490">
    <property type="entry name" value="HELICc"/>
    <property type="match status" value="1"/>
</dbReference>
<dbReference type="SUPFAM" id="SSF52540">
    <property type="entry name" value="P-loop containing nucleoside triphosphate hydrolases"/>
    <property type="match status" value="1"/>
</dbReference>
<evidence type="ECO:0000256" key="5">
    <source>
        <dbReference type="ARBA" id="ARBA00022840"/>
    </source>
</evidence>
<dbReference type="InterPro" id="IPR014001">
    <property type="entry name" value="Helicase_ATP-bd"/>
</dbReference>
<dbReference type="FunFam" id="3.40.50.300:FF:001389">
    <property type="entry name" value="ATP-dependent DNA helicase RecQ"/>
    <property type="match status" value="1"/>
</dbReference>
<dbReference type="GO" id="GO:0030894">
    <property type="term" value="C:replisome"/>
    <property type="evidence" value="ECO:0007669"/>
    <property type="project" value="TreeGrafter"/>
</dbReference>
<evidence type="ECO:0000259" key="10">
    <source>
        <dbReference type="PROSITE" id="PS51192"/>
    </source>
</evidence>
<proteinExistence type="inferred from homology"/>
<feature type="domain" description="Helicase C-terminal" evidence="11">
    <location>
        <begin position="179"/>
        <end position="331"/>
    </location>
</feature>
<dbReference type="GO" id="GO:0043138">
    <property type="term" value="F:3'-5' DNA helicase activity"/>
    <property type="evidence" value="ECO:0007669"/>
    <property type="project" value="UniProtKB-EC"/>
</dbReference>
<dbReference type="InterPro" id="IPR001650">
    <property type="entry name" value="Helicase_C-like"/>
</dbReference>
<dbReference type="GO" id="GO:0006281">
    <property type="term" value="P:DNA repair"/>
    <property type="evidence" value="ECO:0007669"/>
    <property type="project" value="TreeGrafter"/>
</dbReference>
<dbReference type="STRING" id="546263.NELON_11590"/>
<keyword evidence="7" id="KW-0413">Isomerase</keyword>
<name>D4DLX1_NEIEG</name>
<dbReference type="InterPro" id="IPR004589">
    <property type="entry name" value="DNA_helicase_ATP-dep_RecQ"/>
</dbReference>
<feature type="domain" description="Helicase ATP-binding" evidence="10">
    <location>
        <begin position="1"/>
        <end position="158"/>
    </location>
</feature>
<evidence type="ECO:0000256" key="8">
    <source>
        <dbReference type="ARBA" id="ARBA00034617"/>
    </source>
</evidence>
<dbReference type="CDD" id="cd18794">
    <property type="entry name" value="SF2_C_RecQ"/>
    <property type="match status" value="1"/>
</dbReference>
<dbReference type="Proteomes" id="UP000005536">
    <property type="component" value="Unassembled WGS sequence"/>
</dbReference>
<sequence length="420" mass="45210">MLMPTGGGKSLCYQIPALMRGGVAVVVSPLIALMNDQVANLRAAGVHCAAVHGGTPPDDVRQIADDIAAGRLKLLYVSPERLVGERFLRFLDHTAVSLFAIDEAHCVSQWGHDFRPEYRQLGLLADRYPQVPRIALTATADAETRADIKHYLKLENSPEFVASFDRPNIYYQVVEKNNGKKQLLQFIQGQMAGQSGIVYCLSRKKVDDTAAFLCENGLDAVAYHAGMTMQQREAAQYRFTHEDGLIVVATVAFGMGIDKPDVRFVAHLDMPQSIEHFYQESGRAGRDGLPAVSWLCYGLNDWVILRERILEGQSGEFQKTSNCKSSTPCWRCAKPPNAAASCCCATSANTPNPAATATTACTRPSASTARCWCKNSSAASTASANASPPATSSTSCAAKPTIGYGTTAIRNSPPSASAPT</sequence>
<keyword evidence="2" id="KW-0547">Nucleotide-binding</keyword>
<dbReference type="Pfam" id="PF00271">
    <property type="entry name" value="Helicase_C"/>
    <property type="match status" value="1"/>
</dbReference>
<organism evidence="12 13">
    <name type="scientific">Neisseria elongata subsp. glycolytica ATCC 29315</name>
    <dbReference type="NCBI Taxonomy" id="546263"/>
    <lineage>
        <taxon>Bacteria</taxon>
        <taxon>Pseudomonadati</taxon>
        <taxon>Pseudomonadota</taxon>
        <taxon>Betaproteobacteria</taxon>
        <taxon>Neisseriales</taxon>
        <taxon>Neisseriaceae</taxon>
        <taxon>Neisseria</taxon>
    </lineage>
</organism>
<dbReference type="GO" id="GO:0005524">
    <property type="term" value="F:ATP binding"/>
    <property type="evidence" value="ECO:0007669"/>
    <property type="project" value="UniProtKB-KW"/>
</dbReference>
<dbReference type="InterPro" id="IPR011545">
    <property type="entry name" value="DEAD/DEAH_box_helicase_dom"/>
</dbReference>
<dbReference type="CDD" id="cd17920">
    <property type="entry name" value="DEXHc_RecQ"/>
    <property type="match status" value="1"/>
</dbReference>
<dbReference type="GO" id="GO:0005737">
    <property type="term" value="C:cytoplasm"/>
    <property type="evidence" value="ECO:0007669"/>
    <property type="project" value="TreeGrafter"/>
</dbReference>